<reference evidence="3" key="2">
    <citation type="journal article" date="2020" name="Microorganisms">
        <title>Osmotic Adaptation and Compatible Solute Biosynthesis of Phototrophic Bacteria as Revealed from Genome Analyses.</title>
        <authorList>
            <person name="Imhoff J.F."/>
            <person name="Rahn T."/>
            <person name="Kunzel S."/>
            <person name="Keller A."/>
            <person name="Neulinger S.C."/>
        </authorList>
    </citation>
    <scope>NUCLEOTIDE SEQUENCE</scope>
    <source>
        <strain evidence="3">DSM 9154</strain>
    </source>
</reference>
<keyword evidence="4" id="KW-1185">Reference proteome</keyword>
<reference evidence="3" key="1">
    <citation type="submission" date="2017-08" db="EMBL/GenBank/DDBJ databases">
        <authorList>
            <person name="Imhoff J.F."/>
            <person name="Rahn T."/>
            <person name="Kuenzel S."/>
            <person name="Neulinger S.C."/>
        </authorList>
    </citation>
    <scope>NUCLEOTIDE SEQUENCE</scope>
    <source>
        <strain evidence="3">DSM 9154</strain>
    </source>
</reference>
<evidence type="ECO:0000256" key="2">
    <source>
        <dbReference type="SAM" id="Phobius"/>
    </source>
</evidence>
<feature type="compositionally biased region" description="Basic and acidic residues" evidence="1">
    <location>
        <begin position="507"/>
        <end position="518"/>
    </location>
</feature>
<accession>A0A934UYX5</accession>
<name>A0A934UYX5_9PROT</name>
<protein>
    <submittedName>
        <fullName evidence="3">Uncharacterized protein</fullName>
    </submittedName>
</protein>
<proteinExistence type="predicted"/>
<keyword evidence="2" id="KW-1133">Transmembrane helix</keyword>
<evidence type="ECO:0000313" key="3">
    <source>
        <dbReference type="EMBL" id="MBK1696477.1"/>
    </source>
</evidence>
<organism evidence="3 4">
    <name type="scientific">Rhodovibrio salinarum</name>
    <dbReference type="NCBI Taxonomy" id="1087"/>
    <lineage>
        <taxon>Bacteria</taxon>
        <taxon>Pseudomonadati</taxon>
        <taxon>Pseudomonadota</taxon>
        <taxon>Alphaproteobacteria</taxon>
        <taxon>Rhodospirillales</taxon>
        <taxon>Rhodovibrionaceae</taxon>
        <taxon>Rhodovibrio</taxon>
    </lineage>
</organism>
<evidence type="ECO:0000313" key="4">
    <source>
        <dbReference type="Proteomes" id="UP000778970"/>
    </source>
</evidence>
<dbReference type="AlphaFoldDB" id="A0A934UYX5"/>
<sequence length="727" mass="80990">MAHDNGTNVQRRSFGSLCAWECLLAAVVLFLFLVIGDAYAAAGGAASEEDQGPFDSVEHCLTVTAGMSDEATQLVGLTASSAGQGDKLQAVRTLCERVIDVWQKPFVASEKTCRRDDRCPGQQASKLRYLRVDLGQNAGSGGDGAAKQSRGHLPARALVALLNTDNLLPATVNGGLVIHGAEIPEPLVLEYIRVATPVMLSDTRIRAGPVYQDFIGRKPLGNQKFWEEGPGAVSLLIEGATFDESLIIANGTRLEGRIQIFKSQFKEFSIRRSHIEGEIEIWRTRADVFGIYEAEINNGTYIVDNEFLGIQIRDAVFGQNPVFNSNMVEGRFWIGYTAFNGDTKKVTVYNNKVLGPFTFVGNSASRGVDGLTFGYNRFAMRSEIEVPHLDVKINEDPKQTAGYGIWHGDVDLTGVESESELRVRPPFGFSPIKESTRCSPDSTAARRFRSDDSTVLFNFTAAQVRVINWKQAKDCSMRWHGRGFRYALFDPEPRDAYNDPENSSGSDRNRRGPLDPRERMRHVEEWADALWHAEDEAEQPTGELVDPLTFLAGYLREQGYHAASRDKLQEAKHADYQAWAFGSISKQTLAAVLWFGGYGAKPERALFSLLVLWLVGAIIYAAYSSLYQRRYGWGETAGKPSSSSFWYADFEPKDMSNYPGFLSVDKDLRPTRVLALQYSLDAIVPIFNLHAYNRFYPANNVVRYIALFQHVFGIVLWGVLITTWAIL</sequence>
<keyword evidence="2" id="KW-0812">Transmembrane</keyword>
<gene>
    <name evidence="3" type="ORF">CKO21_04370</name>
</gene>
<dbReference type="EMBL" id="NRRE01000017">
    <property type="protein sequence ID" value="MBK1696477.1"/>
    <property type="molecule type" value="Genomic_DNA"/>
</dbReference>
<keyword evidence="2" id="KW-0472">Membrane</keyword>
<evidence type="ECO:0000256" key="1">
    <source>
        <dbReference type="SAM" id="MobiDB-lite"/>
    </source>
</evidence>
<comment type="caution">
    <text evidence="3">The sequence shown here is derived from an EMBL/GenBank/DDBJ whole genome shotgun (WGS) entry which is preliminary data.</text>
</comment>
<feature type="region of interest" description="Disordered" evidence="1">
    <location>
        <begin position="495"/>
        <end position="518"/>
    </location>
</feature>
<dbReference type="RefSeq" id="WP_027289345.1">
    <property type="nucleotide sequence ID" value="NZ_NRRE01000017.1"/>
</dbReference>
<feature type="transmembrane region" description="Helical" evidence="2">
    <location>
        <begin position="605"/>
        <end position="623"/>
    </location>
</feature>
<feature type="transmembrane region" description="Helical" evidence="2">
    <location>
        <begin position="704"/>
        <end position="726"/>
    </location>
</feature>
<dbReference type="Proteomes" id="UP000778970">
    <property type="component" value="Unassembled WGS sequence"/>
</dbReference>